<dbReference type="EMBL" id="MU856042">
    <property type="protein sequence ID" value="KAK3897914.1"/>
    <property type="molecule type" value="Genomic_DNA"/>
</dbReference>
<feature type="transmembrane region" description="Helical" evidence="7">
    <location>
        <begin position="50"/>
        <end position="75"/>
    </location>
</feature>
<proteinExistence type="inferred from homology"/>
<dbReference type="Proteomes" id="UP001303889">
    <property type="component" value="Unassembled WGS sequence"/>
</dbReference>
<evidence type="ECO:0000313" key="9">
    <source>
        <dbReference type="EMBL" id="KAK3897914.1"/>
    </source>
</evidence>
<feature type="transmembrane region" description="Helical" evidence="7">
    <location>
        <begin position="238"/>
        <end position="257"/>
    </location>
</feature>
<comment type="similarity">
    <text evidence="5">Belongs to the SAT4 family.</text>
</comment>
<evidence type="ECO:0000256" key="3">
    <source>
        <dbReference type="ARBA" id="ARBA00022989"/>
    </source>
</evidence>
<dbReference type="AlphaFoldDB" id="A0AAN6MD21"/>
<feature type="transmembrane region" description="Helical" evidence="7">
    <location>
        <begin position="166"/>
        <end position="188"/>
    </location>
</feature>
<dbReference type="InterPro" id="IPR052337">
    <property type="entry name" value="SAT4-like"/>
</dbReference>
<feature type="transmembrane region" description="Helical" evidence="7">
    <location>
        <begin position="126"/>
        <end position="146"/>
    </location>
</feature>
<feature type="compositionally biased region" description="Low complexity" evidence="6">
    <location>
        <begin position="288"/>
        <end position="300"/>
    </location>
</feature>
<dbReference type="PANTHER" id="PTHR33048:SF42">
    <property type="entry name" value="INTEGRAL MEMBRANE PROTEIN"/>
    <property type="match status" value="1"/>
</dbReference>
<name>A0AAN6MD21_9PEZI</name>
<evidence type="ECO:0000256" key="1">
    <source>
        <dbReference type="ARBA" id="ARBA00004141"/>
    </source>
</evidence>
<feature type="region of interest" description="Disordered" evidence="6">
    <location>
        <begin position="284"/>
        <end position="346"/>
    </location>
</feature>
<evidence type="ECO:0000256" key="7">
    <source>
        <dbReference type="SAM" id="Phobius"/>
    </source>
</evidence>
<organism evidence="9 10">
    <name type="scientific">Staphylotrichum tortipilum</name>
    <dbReference type="NCBI Taxonomy" id="2831512"/>
    <lineage>
        <taxon>Eukaryota</taxon>
        <taxon>Fungi</taxon>
        <taxon>Dikarya</taxon>
        <taxon>Ascomycota</taxon>
        <taxon>Pezizomycotina</taxon>
        <taxon>Sordariomycetes</taxon>
        <taxon>Sordariomycetidae</taxon>
        <taxon>Sordariales</taxon>
        <taxon>Chaetomiaceae</taxon>
        <taxon>Staphylotrichum</taxon>
    </lineage>
</organism>
<keyword evidence="2 7" id="KW-0812">Transmembrane</keyword>
<dbReference type="InterPro" id="IPR049326">
    <property type="entry name" value="Rhodopsin_dom_fungi"/>
</dbReference>
<dbReference type="PANTHER" id="PTHR33048">
    <property type="entry name" value="PTH11-LIKE INTEGRAL MEMBRANE PROTEIN (AFU_ORTHOLOGUE AFUA_5G11245)"/>
    <property type="match status" value="1"/>
</dbReference>
<keyword evidence="4 7" id="KW-0472">Membrane</keyword>
<evidence type="ECO:0000259" key="8">
    <source>
        <dbReference type="Pfam" id="PF20684"/>
    </source>
</evidence>
<sequence>MDAGAGADADADYGPQLNVLIWLLISVSGLFLFTRLYLKNCQNRGLWWDDWILLASWVALTASGSFVAYVISLGYGKRRIPTSNLRYFGLPVNILSTAMIISNLWGKTSFGVTLLRIPVRWMRVSVWFVLTTLTLILTTSVLLVWIECGTFKLPGRCVPVDVSIRYNVFSCAYSAAVDVIMALLPWKYLLSQQMSKKEKIGATVAMSMGLLAGATAAAKATTIKRVVGSDARGSIPLVALGTAESAACIMAASIPILRALSKGSFRRPAVLGYGTGYPTSMTTMVETGLGSQGSSQASLPPLQPPPRRPGGQRRKRPNSLEDMLTAVGTETSGHKSDDDLSDGDRGIIEMTNYRNRPQSPMDFTQPNIVPVQIPT</sequence>
<accession>A0AAN6MD21</accession>
<reference evidence="9" key="1">
    <citation type="journal article" date="2023" name="Mol. Phylogenet. Evol.">
        <title>Genome-scale phylogeny and comparative genomics of the fungal order Sordariales.</title>
        <authorList>
            <person name="Hensen N."/>
            <person name="Bonometti L."/>
            <person name="Westerberg I."/>
            <person name="Brannstrom I.O."/>
            <person name="Guillou S."/>
            <person name="Cros-Aarteil S."/>
            <person name="Calhoun S."/>
            <person name="Haridas S."/>
            <person name="Kuo A."/>
            <person name="Mondo S."/>
            <person name="Pangilinan J."/>
            <person name="Riley R."/>
            <person name="LaButti K."/>
            <person name="Andreopoulos B."/>
            <person name="Lipzen A."/>
            <person name="Chen C."/>
            <person name="Yan M."/>
            <person name="Daum C."/>
            <person name="Ng V."/>
            <person name="Clum A."/>
            <person name="Steindorff A."/>
            <person name="Ohm R.A."/>
            <person name="Martin F."/>
            <person name="Silar P."/>
            <person name="Natvig D.O."/>
            <person name="Lalanne C."/>
            <person name="Gautier V."/>
            <person name="Ament-Velasquez S.L."/>
            <person name="Kruys A."/>
            <person name="Hutchinson M.I."/>
            <person name="Powell A.J."/>
            <person name="Barry K."/>
            <person name="Miller A.N."/>
            <person name="Grigoriev I.V."/>
            <person name="Debuchy R."/>
            <person name="Gladieux P."/>
            <person name="Hiltunen Thoren M."/>
            <person name="Johannesson H."/>
        </authorList>
    </citation>
    <scope>NUCLEOTIDE SEQUENCE</scope>
    <source>
        <strain evidence="9">CBS 103.79</strain>
    </source>
</reference>
<feature type="transmembrane region" description="Helical" evidence="7">
    <location>
        <begin position="20"/>
        <end position="38"/>
    </location>
</feature>
<reference evidence="9" key="2">
    <citation type="submission" date="2023-05" db="EMBL/GenBank/DDBJ databases">
        <authorList>
            <consortium name="Lawrence Berkeley National Laboratory"/>
            <person name="Steindorff A."/>
            <person name="Hensen N."/>
            <person name="Bonometti L."/>
            <person name="Westerberg I."/>
            <person name="Brannstrom I.O."/>
            <person name="Guillou S."/>
            <person name="Cros-Aarteil S."/>
            <person name="Calhoun S."/>
            <person name="Haridas S."/>
            <person name="Kuo A."/>
            <person name="Mondo S."/>
            <person name="Pangilinan J."/>
            <person name="Riley R."/>
            <person name="Labutti K."/>
            <person name="Andreopoulos B."/>
            <person name="Lipzen A."/>
            <person name="Chen C."/>
            <person name="Yanf M."/>
            <person name="Daum C."/>
            <person name="Ng V."/>
            <person name="Clum A."/>
            <person name="Ohm R."/>
            <person name="Martin F."/>
            <person name="Silar P."/>
            <person name="Natvig D."/>
            <person name="Lalanne C."/>
            <person name="Gautier V."/>
            <person name="Ament-Velasquez S.L."/>
            <person name="Kruys A."/>
            <person name="Hutchinson M.I."/>
            <person name="Powell A.J."/>
            <person name="Barry K."/>
            <person name="Miller A.N."/>
            <person name="Grigoriev I.V."/>
            <person name="Debuchy R."/>
            <person name="Gladieux P."/>
            <person name="Thoren M.H."/>
            <person name="Johannesson H."/>
        </authorList>
    </citation>
    <scope>NUCLEOTIDE SEQUENCE</scope>
    <source>
        <strain evidence="9">CBS 103.79</strain>
    </source>
</reference>
<comment type="subcellular location">
    <subcellularLocation>
        <location evidence="1">Membrane</location>
        <topology evidence="1">Multi-pass membrane protein</topology>
    </subcellularLocation>
</comment>
<evidence type="ECO:0000313" key="10">
    <source>
        <dbReference type="Proteomes" id="UP001303889"/>
    </source>
</evidence>
<dbReference type="Pfam" id="PF20684">
    <property type="entry name" value="Fung_rhodopsin"/>
    <property type="match status" value="1"/>
</dbReference>
<keyword evidence="10" id="KW-1185">Reference proteome</keyword>
<keyword evidence="3 7" id="KW-1133">Transmembrane helix</keyword>
<dbReference type="GO" id="GO:0016020">
    <property type="term" value="C:membrane"/>
    <property type="evidence" value="ECO:0007669"/>
    <property type="project" value="UniProtKB-SubCell"/>
</dbReference>
<comment type="caution">
    <text evidence="9">The sequence shown here is derived from an EMBL/GenBank/DDBJ whole genome shotgun (WGS) entry which is preliminary data.</text>
</comment>
<evidence type="ECO:0000256" key="2">
    <source>
        <dbReference type="ARBA" id="ARBA00022692"/>
    </source>
</evidence>
<gene>
    <name evidence="9" type="ORF">C8A05DRAFT_19410</name>
</gene>
<feature type="transmembrane region" description="Helical" evidence="7">
    <location>
        <begin position="200"/>
        <end position="218"/>
    </location>
</feature>
<feature type="domain" description="Rhodopsin" evidence="8">
    <location>
        <begin position="35"/>
        <end position="261"/>
    </location>
</feature>
<feature type="transmembrane region" description="Helical" evidence="7">
    <location>
        <begin position="87"/>
        <end position="105"/>
    </location>
</feature>
<evidence type="ECO:0000256" key="4">
    <source>
        <dbReference type="ARBA" id="ARBA00023136"/>
    </source>
</evidence>
<protein>
    <recommendedName>
        <fullName evidence="8">Rhodopsin domain-containing protein</fullName>
    </recommendedName>
</protein>
<feature type="compositionally biased region" description="Basic and acidic residues" evidence="6">
    <location>
        <begin position="332"/>
        <end position="346"/>
    </location>
</feature>
<evidence type="ECO:0000256" key="6">
    <source>
        <dbReference type="SAM" id="MobiDB-lite"/>
    </source>
</evidence>
<evidence type="ECO:0000256" key="5">
    <source>
        <dbReference type="ARBA" id="ARBA00038359"/>
    </source>
</evidence>